<feature type="repeat" description="TPR" evidence="1">
    <location>
        <begin position="128"/>
        <end position="161"/>
    </location>
</feature>
<dbReference type="Gene3D" id="1.10.287.110">
    <property type="entry name" value="DnaJ domain"/>
    <property type="match status" value="1"/>
</dbReference>
<evidence type="ECO:0000313" key="5">
    <source>
        <dbReference type="Proteomes" id="UP001500166"/>
    </source>
</evidence>
<keyword evidence="5" id="KW-1185">Reference proteome</keyword>
<dbReference type="Pfam" id="PF00226">
    <property type="entry name" value="DnaJ"/>
    <property type="match status" value="1"/>
</dbReference>
<dbReference type="InterPro" id="IPR001623">
    <property type="entry name" value="DnaJ_domain"/>
</dbReference>
<dbReference type="InterPro" id="IPR011990">
    <property type="entry name" value="TPR-like_helical_dom_sf"/>
</dbReference>
<reference evidence="4 5" key="1">
    <citation type="journal article" date="2019" name="Int. J. Syst. Evol. Microbiol.">
        <title>The Global Catalogue of Microorganisms (GCM) 10K type strain sequencing project: providing services to taxonomists for standard genome sequencing and annotation.</title>
        <authorList>
            <consortium name="The Broad Institute Genomics Platform"/>
            <consortium name="The Broad Institute Genome Sequencing Center for Infectious Disease"/>
            <person name="Wu L."/>
            <person name="Ma J."/>
        </authorList>
    </citation>
    <scope>NUCLEOTIDE SEQUENCE [LARGE SCALE GENOMIC DNA]</scope>
    <source>
        <strain evidence="4 5">JCM 15914</strain>
    </source>
</reference>
<keyword evidence="2" id="KW-0812">Transmembrane</keyword>
<dbReference type="InterPro" id="IPR019734">
    <property type="entry name" value="TPR_rpt"/>
</dbReference>
<sequence>MAFVNYYELLDIPHGADSESVRQAVRKHRREWRNRSAHPKAETRALAEKMTQHISDAEGVLVDPARRADYDRQLAAQLAAPERQDTGPVPASGGRDWASIIRQYLAAGDPSRANYAAREATIQEPDNAEVWYLRGASSALLQNQDEAKFELGEALRLDPSNAAYHAELGDLYASAEQWGRAQEHYQRASELEPQNKYYQVGVASMYSAQGRPDLALPTLEAAVEESPDTEFFRYHLAVALTDHVTDQWSKFGDGSRTILTEAQLQASKKALARVEALHVDDPQLRVELFDIRRLVEDAEEVRWRWESNSWIAYLVGLWISFALTFAIVESFLVGLVGLAAGAAVVYFAIQRHRGPGWQWNRRGASDFVRSTGLQ</sequence>
<dbReference type="SUPFAM" id="SSF48452">
    <property type="entry name" value="TPR-like"/>
    <property type="match status" value="1"/>
</dbReference>
<evidence type="ECO:0000256" key="1">
    <source>
        <dbReference type="PROSITE-ProRule" id="PRU00339"/>
    </source>
</evidence>
<dbReference type="RefSeq" id="WP_344225007.1">
    <property type="nucleotide sequence ID" value="NZ_BAAAQA010000022.1"/>
</dbReference>
<feature type="repeat" description="TPR" evidence="1">
    <location>
        <begin position="162"/>
        <end position="195"/>
    </location>
</feature>
<dbReference type="PANTHER" id="PTHR12558">
    <property type="entry name" value="CELL DIVISION CYCLE 16,23,27"/>
    <property type="match status" value="1"/>
</dbReference>
<dbReference type="EMBL" id="BAAAQA010000022">
    <property type="protein sequence ID" value="GAA2119941.1"/>
    <property type="molecule type" value="Genomic_DNA"/>
</dbReference>
<dbReference type="PANTHER" id="PTHR12558:SF13">
    <property type="entry name" value="CELL DIVISION CYCLE PROTEIN 27 HOMOLOG"/>
    <property type="match status" value="1"/>
</dbReference>
<comment type="caution">
    <text evidence="4">The sequence shown here is derived from an EMBL/GenBank/DDBJ whole genome shotgun (WGS) entry which is preliminary data.</text>
</comment>
<keyword evidence="2" id="KW-0472">Membrane</keyword>
<feature type="domain" description="J" evidence="3">
    <location>
        <begin position="5"/>
        <end position="74"/>
    </location>
</feature>
<keyword evidence="1" id="KW-0802">TPR repeat</keyword>
<proteinExistence type="predicted"/>
<evidence type="ECO:0000313" key="4">
    <source>
        <dbReference type="EMBL" id="GAA2119941.1"/>
    </source>
</evidence>
<evidence type="ECO:0000259" key="3">
    <source>
        <dbReference type="PROSITE" id="PS50076"/>
    </source>
</evidence>
<feature type="transmembrane region" description="Helical" evidence="2">
    <location>
        <begin position="333"/>
        <end position="349"/>
    </location>
</feature>
<dbReference type="PROSITE" id="PS50005">
    <property type="entry name" value="TPR"/>
    <property type="match status" value="2"/>
</dbReference>
<dbReference type="SUPFAM" id="SSF46565">
    <property type="entry name" value="Chaperone J-domain"/>
    <property type="match status" value="1"/>
</dbReference>
<keyword evidence="2" id="KW-1133">Transmembrane helix</keyword>
<dbReference type="PROSITE" id="PS50076">
    <property type="entry name" value="DNAJ_2"/>
    <property type="match status" value="1"/>
</dbReference>
<dbReference type="Pfam" id="PF13432">
    <property type="entry name" value="TPR_16"/>
    <property type="match status" value="2"/>
</dbReference>
<evidence type="ECO:0000256" key="2">
    <source>
        <dbReference type="SAM" id="Phobius"/>
    </source>
</evidence>
<gene>
    <name evidence="4" type="ORF">GCM10009824_21190</name>
</gene>
<dbReference type="InterPro" id="IPR036869">
    <property type="entry name" value="J_dom_sf"/>
</dbReference>
<accession>A0ABN2Y0W0</accession>
<name>A0ABN2Y0W0_9MICC</name>
<dbReference type="Gene3D" id="1.25.40.10">
    <property type="entry name" value="Tetratricopeptide repeat domain"/>
    <property type="match status" value="1"/>
</dbReference>
<organism evidence="4 5">
    <name type="scientific">Kocuria atrinae</name>
    <dbReference type="NCBI Taxonomy" id="592377"/>
    <lineage>
        <taxon>Bacteria</taxon>
        <taxon>Bacillati</taxon>
        <taxon>Actinomycetota</taxon>
        <taxon>Actinomycetes</taxon>
        <taxon>Micrococcales</taxon>
        <taxon>Micrococcaceae</taxon>
        <taxon>Kocuria</taxon>
    </lineage>
</organism>
<dbReference type="Proteomes" id="UP001500166">
    <property type="component" value="Unassembled WGS sequence"/>
</dbReference>
<protein>
    <recommendedName>
        <fullName evidence="3">J domain-containing protein</fullName>
    </recommendedName>
</protein>
<dbReference type="SMART" id="SM00028">
    <property type="entry name" value="TPR"/>
    <property type="match status" value="3"/>
</dbReference>